<comment type="caution">
    <text evidence="2">The sequence shown here is derived from an EMBL/GenBank/DDBJ whole genome shotgun (WGS) entry which is preliminary data.</text>
</comment>
<protein>
    <submittedName>
        <fullName evidence="2">Uncharacterized protein</fullName>
    </submittedName>
</protein>
<dbReference type="Proteomes" id="UP000324800">
    <property type="component" value="Unassembled WGS sequence"/>
</dbReference>
<accession>A0A5J4WJC2</accession>
<name>A0A5J4WJC2_9EUKA</name>
<proteinExistence type="predicted"/>
<keyword evidence="1" id="KW-0472">Membrane</keyword>
<evidence type="ECO:0000256" key="1">
    <source>
        <dbReference type="SAM" id="Phobius"/>
    </source>
</evidence>
<reference evidence="2 3" key="1">
    <citation type="submission" date="2019-03" db="EMBL/GenBank/DDBJ databases">
        <title>Single cell metagenomics reveals metabolic interactions within the superorganism composed of flagellate Streblomastix strix and complex community of Bacteroidetes bacteria on its surface.</title>
        <authorList>
            <person name="Treitli S.C."/>
            <person name="Kolisko M."/>
            <person name="Husnik F."/>
            <person name="Keeling P."/>
            <person name="Hampl V."/>
        </authorList>
    </citation>
    <scope>NUCLEOTIDE SEQUENCE [LARGE SCALE GENOMIC DNA]</scope>
    <source>
        <strain evidence="2">ST1C</strain>
    </source>
</reference>
<organism evidence="2 3">
    <name type="scientific">Streblomastix strix</name>
    <dbReference type="NCBI Taxonomy" id="222440"/>
    <lineage>
        <taxon>Eukaryota</taxon>
        <taxon>Metamonada</taxon>
        <taxon>Preaxostyla</taxon>
        <taxon>Oxymonadida</taxon>
        <taxon>Streblomastigidae</taxon>
        <taxon>Streblomastix</taxon>
    </lineage>
</organism>
<dbReference type="AlphaFoldDB" id="A0A5J4WJC2"/>
<keyword evidence="1" id="KW-1133">Transmembrane helix</keyword>
<gene>
    <name evidence="2" type="ORF">EZS28_009859</name>
</gene>
<feature type="transmembrane region" description="Helical" evidence="1">
    <location>
        <begin position="126"/>
        <end position="147"/>
    </location>
</feature>
<evidence type="ECO:0000313" key="3">
    <source>
        <dbReference type="Proteomes" id="UP000324800"/>
    </source>
</evidence>
<dbReference type="EMBL" id="SNRW01001900">
    <property type="protein sequence ID" value="KAA6394612.1"/>
    <property type="molecule type" value="Genomic_DNA"/>
</dbReference>
<sequence length="194" mass="20862">MVIKSGILQLKLPAANFETGISKKIPQCLIALTIDSNDDTLTELFVHKSDNEFAAITAYSQAQINVSQSFVLSLQIIIYLNGPQAVEQPIHSLICSLGLIGYQLGSAPTCIVRGQLSNGSSNALKFILALANAGVVISVAGVVIYQLTQHDYAIERVILPHAPNGALVYLLPSLVSQVTGQSKNSYVPRLKVYR</sequence>
<evidence type="ECO:0000313" key="2">
    <source>
        <dbReference type="EMBL" id="KAA6394612.1"/>
    </source>
</evidence>
<keyword evidence="1" id="KW-0812">Transmembrane</keyword>